<proteinExistence type="predicted"/>
<gene>
    <name evidence="2" type="ORF">A3F00_03515</name>
</gene>
<comment type="caution">
    <text evidence="2">The sequence shown here is derived from an EMBL/GenBank/DDBJ whole genome shotgun (WGS) entry which is preliminary data.</text>
</comment>
<dbReference type="AlphaFoldDB" id="A0A1F5KD33"/>
<keyword evidence="1" id="KW-0812">Transmembrane</keyword>
<evidence type="ECO:0000256" key="1">
    <source>
        <dbReference type="SAM" id="Phobius"/>
    </source>
</evidence>
<feature type="transmembrane region" description="Helical" evidence="1">
    <location>
        <begin position="7"/>
        <end position="24"/>
    </location>
</feature>
<sequence>MGFGYHLIMKVLVLIAQIIAIVIVSDQSSHSLSDTFIKSSPYILIVIVGYFLLTLSFKKRE</sequence>
<evidence type="ECO:0000313" key="2">
    <source>
        <dbReference type="EMBL" id="OGE38710.1"/>
    </source>
</evidence>
<protein>
    <submittedName>
        <fullName evidence="2">Uncharacterized protein</fullName>
    </submittedName>
</protein>
<keyword evidence="1" id="KW-0472">Membrane</keyword>
<keyword evidence="1" id="KW-1133">Transmembrane helix</keyword>
<organism evidence="2 3">
    <name type="scientific">Candidatus Daviesbacteria bacterium RIFCSPHIGHO2_12_FULL_37_11</name>
    <dbReference type="NCBI Taxonomy" id="1797777"/>
    <lineage>
        <taxon>Bacteria</taxon>
        <taxon>Candidatus Daviesiibacteriota</taxon>
    </lineage>
</organism>
<dbReference type="Proteomes" id="UP000176527">
    <property type="component" value="Unassembled WGS sequence"/>
</dbReference>
<accession>A0A1F5KD33</accession>
<feature type="transmembrane region" description="Helical" evidence="1">
    <location>
        <begin position="36"/>
        <end position="57"/>
    </location>
</feature>
<dbReference type="EMBL" id="MFDE01000014">
    <property type="protein sequence ID" value="OGE38710.1"/>
    <property type="molecule type" value="Genomic_DNA"/>
</dbReference>
<evidence type="ECO:0000313" key="3">
    <source>
        <dbReference type="Proteomes" id="UP000176527"/>
    </source>
</evidence>
<reference evidence="2 3" key="1">
    <citation type="journal article" date="2016" name="Nat. Commun.">
        <title>Thousands of microbial genomes shed light on interconnected biogeochemical processes in an aquifer system.</title>
        <authorList>
            <person name="Anantharaman K."/>
            <person name="Brown C.T."/>
            <person name="Hug L.A."/>
            <person name="Sharon I."/>
            <person name="Castelle C.J."/>
            <person name="Probst A.J."/>
            <person name="Thomas B.C."/>
            <person name="Singh A."/>
            <person name="Wilkins M.J."/>
            <person name="Karaoz U."/>
            <person name="Brodie E.L."/>
            <person name="Williams K.H."/>
            <person name="Hubbard S.S."/>
            <person name="Banfield J.F."/>
        </authorList>
    </citation>
    <scope>NUCLEOTIDE SEQUENCE [LARGE SCALE GENOMIC DNA]</scope>
</reference>
<name>A0A1F5KD33_9BACT</name>